<protein>
    <submittedName>
        <fullName evidence="2">Peptidoglycan/xylan/chitin deacetylase (PgdA/CDA1 family)</fullName>
    </submittedName>
</protein>
<dbReference type="Proteomes" id="UP001267290">
    <property type="component" value="Unassembled WGS sequence"/>
</dbReference>
<dbReference type="InterPro" id="IPR011330">
    <property type="entry name" value="Glyco_hydro/deAcase_b/a-brl"/>
</dbReference>
<accession>A0ABU1P2B7</accession>
<dbReference type="EMBL" id="JAVDSB010000012">
    <property type="protein sequence ID" value="MDR6553886.1"/>
    <property type="molecule type" value="Genomic_DNA"/>
</dbReference>
<reference evidence="2 3" key="1">
    <citation type="submission" date="2023-07" db="EMBL/GenBank/DDBJ databases">
        <title>Sorghum-associated microbial communities from plants grown in Nebraska, USA.</title>
        <authorList>
            <person name="Schachtman D."/>
        </authorList>
    </citation>
    <scope>NUCLEOTIDE SEQUENCE [LARGE SCALE GENOMIC DNA]</scope>
    <source>
        <strain evidence="2 3">CC258</strain>
    </source>
</reference>
<dbReference type="Gene3D" id="3.20.20.370">
    <property type="entry name" value="Glycoside hydrolase/deacetylase"/>
    <property type="match status" value="1"/>
</dbReference>
<name>A0ABU1P2B7_9BACL</name>
<feature type="domain" description="NodB homology" evidence="1">
    <location>
        <begin position="52"/>
        <end position="200"/>
    </location>
</feature>
<evidence type="ECO:0000313" key="2">
    <source>
        <dbReference type="EMBL" id="MDR6553886.1"/>
    </source>
</evidence>
<dbReference type="CDD" id="cd10929">
    <property type="entry name" value="CE4_u5"/>
    <property type="match status" value="1"/>
</dbReference>
<gene>
    <name evidence="2" type="ORF">J2736_005096</name>
</gene>
<proteinExistence type="predicted"/>
<keyword evidence="3" id="KW-1185">Reference proteome</keyword>
<dbReference type="InterPro" id="IPR002509">
    <property type="entry name" value="NODB_dom"/>
</dbReference>
<dbReference type="Pfam" id="PF01522">
    <property type="entry name" value="Polysacc_deac_1"/>
    <property type="match status" value="1"/>
</dbReference>
<evidence type="ECO:0000313" key="3">
    <source>
        <dbReference type="Proteomes" id="UP001267290"/>
    </source>
</evidence>
<sequence>MNWKEVGYKSLVGEHMRKIQGQFVISLDFEMYWGIRDIYSLHQYTEQMSSERQLIPKLLAYLEDYDIHATWAIVGLLFFDNFEELANNLPRLVPDYTVADLSPYPYIKNGNVGFNELLDPHHYAPSLIKAIKETRNQWISTHTFSHYYCLEQGQSLEHFEADLKAAVRTAKEKGLELKSIIFPRNQVNDKYIKVLKKHGILSYRGNPAHWVYRKGYSRSDSIVKRIFRLVDSYVNLSGHNCYSLKELHKQIPINLPASHFLRPYSKKTKMLESLRLNRVLSSMTYAAQHGLVYHLWWHPYNFSNDEEANMAAFRKIIEHFKKLQHQYGMVSTSMEELCDTVLGNYHNQDTLTNKQKIREVR</sequence>
<evidence type="ECO:0000259" key="1">
    <source>
        <dbReference type="Pfam" id="PF01522"/>
    </source>
</evidence>
<comment type="caution">
    <text evidence="2">The sequence shown here is derived from an EMBL/GenBank/DDBJ whole genome shotgun (WGS) entry which is preliminary data.</text>
</comment>
<organism evidence="2 3">
    <name type="scientific">Paenibacillus qinlingensis</name>
    <dbReference type="NCBI Taxonomy" id="1837343"/>
    <lineage>
        <taxon>Bacteria</taxon>
        <taxon>Bacillati</taxon>
        <taxon>Bacillota</taxon>
        <taxon>Bacilli</taxon>
        <taxon>Bacillales</taxon>
        <taxon>Paenibacillaceae</taxon>
        <taxon>Paenibacillus</taxon>
    </lineage>
</organism>
<dbReference type="SUPFAM" id="SSF88713">
    <property type="entry name" value="Glycoside hydrolase/deacetylase"/>
    <property type="match status" value="1"/>
</dbReference>